<evidence type="ECO:0000313" key="2">
    <source>
        <dbReference type="EMBL" id="KJB74467.1"/>
    </source>
</evidence>
<accession>A0A0D2RUQ0</accession>
<keyword evidence="1" id="KW-0812">Transmembrane</keyword>
<evidence type="ECO:0000313" key="3">
    <source>
        <dbReference type="Proteomes" id="UP000032304"/>
    </source>
</evidence>
<sequence length="67" mass="7936">MNLELCLCLSLPFHFYFGFRSIFFFTYISVGLFLCRFFVAIFVTPASSEADFRYESLLQHCLRLSLF</sequence>
<dbReference type="EMBL" id="CM001750">
    <property type="protein sequence ID" value="KJB74467.1"/>
    <property type="molecule type" value="Genomic_DNA"/>
</dbReference>
<evidence type="ECO:0000256" key="1">
    <source>
        <dbReference type="SAM" id="Phobius"/>
    </source>
</evidence>
<dbReference type="Gramene" id="KJB74467">
    <property type="protein sequence ID" value="KJB74467"/>
    <property type="gene ID" value="B456_011G296200"/>
</dbReference>
<reference evidence="2 3" key="1">
    <citation type="journal article" date="2012" name="Nature">
        <title>Repeated polyploidization of Gossypium genomes and the evolution of spinnable cotton fibres.</title>
        <authorList>
            <person name="Paterson A.H."/>
            <person name="Wendel J.F."/>
            <person name="Gundlach H."/>
            <person name="Guo H."/>
            <person name="Jenkins J."/>
            <person name="Jin D."/>
            <person name="Llewellyn D."/>
            <person name="Showmaker K.C."/>
            <person name="Shu S."/>
            <person name="Udall J."/>
            <person name="Yoo M.J."/>
            <person name="Byers R."/>
            <person name="Chen W."/>
            <person name="Doron-Faigenboim A."/>
            <person name="Duke M.V."/>
            <person name="Gong L."/>
            <person name="Grimwood J."/>
            <person name="Grover C."/>
            <person name="Grupp K."/>
            <person name="Hu G."/>
            <person name="Lee T.H."/>
            <person name="Li J."/>
            <person name="Lin L."/>
            <person name="Liu T."/>
            <person name="Marler B.S."/>
            <person name="Page J.T."/>
            <person name="Roberts A.W."/>
            <person name="Romanel E."/>
            <person name="Sanders W.S."/>
            <person name="Szadkowski E."/>
            <person name="Tan X."/>
            <person name="Tang H."/>
            <person name="Xu C."/>
            <person name="Wang J."/>
            <person name="Wang Z."/>
            <person name="Zhang D."/>
            <person name="Zhang L."/>
            <person name="Ashrafi H."/>
            <person name="Bedon F."/>
            <person name="Bowers J.E."/>
            <person name="Brubaker C.L."/>
            <person name="Chee P.W."/>
            <person name="Das S."/>
            <person name="Gingle A.R."/>
            <person name="Haigler C.H."/>
            <person name="Harker D."/>
            <person name="Hoffmann L.V."/>
            <person name="Hovav R."/>
            <person name="Jones D.C."/>
            <person name="Lemke C."/>
            <person name="Mansoor S."/>
            <person name="ur Rahman M."/>
            <person name="Rainville L.N."/>
            <person name="Rambani A."/>
            <person name="Reddy U.K."/>
            <person name="Rong J.K."/>
            <person name="Saranga Y."/>
            <person name="Scheffler B.E."/>
            <person name="Scheffler J.A."/>
            <person name="Stelly D.M."/>
            <person name="Triplett B.A."/>
            <person name="Van Deynze A."/>
            <person name="Vaslin M.F."/>
            <person name="Waghmare V.N."/>
            <person name="Walford S.A."/>
            <person name="Wright R.J."/>
            <person name="Zaki E.A."/>
            <person name="Zhang T."/>
            <person name="Dennis E.S."/>
            <person name="Mayer K.F."/>
            <person name="Peterson D.G."/>
            <person name="Rokhsar D.S."/>
            <person name="Wang X."/>
            <person name="Schmutz J."/>
        </authorList>
    </citation>
    <scope>NUCLEOTIDE SEQUENCE [LARGE SCALE GENOMIC DNA]</scope>
</reference>
<gene>
    <name evidence="2" type="ORF">B456_011G296200</name>
</gene>
<keyword evidence="1" id="KW-0472">Membrane</keyword>
<dbReference type="Proteomes" id="UP000032304">
    <property type="component" value="Chromosome 11"/>
</dbReference>
<protein>
    <submittedName>
        <fullName evidence="2">Uncharacterized protein</fullName>
    </submittedName>
</protein>
<keyword evidence="1" id="KW-1133">Transmembrane helix</keyword>
<feature type="transmembrane region" description="Helical" evidence="1">
    <location>
        <begin position="22"/>
        <end position="43"/>
    </location>
</feature>
<organism evidence="2 3">
    <name type="scientific">Gossypium raimondii</name>
    <name type="common">Peruvian cotton</name>
    <name type="synonym">Gossypium klotzschianum subsp. raimondii</name>
    <dbReference type="NCBI Taxonomy" id="29730"/>
    <lineage>
        <taxon>Eukaryota</taxon>
        <taxon>Viridiplantae</taxon>
        <taxon>Streptophyta</taxon>
        <taxon>Embryophyta</taxon>
        <taxon>Tracheophyta</taxon>
        <taxon>Spermatophyta</taxon>
        <taxon>Magnoliopsida</taxon>
        <taxon>eudicotyledons</taxon>
        <taxon>Gunneridae</taxon>
        <taxon>Pentapetalae</taxon>
        <taxon>rosids</taxon>
        <taxon>malvids</taxon>
        <taxon>Malvales</taxon>
        <taxon>Malvaceae</taxon>
        <taxon>Malvoideae</taxon>
        <taxon>Gossypium</taxon>
    </lineage>
</organism>
<keyword evidence="3" id="KW-1185">Reference proteome</keyword>
<proteinExistence type="predicted"/>
<dbReference type="AlphaFoldDB" id="A0A0D2RUQ0"/>
<name>A0A0D2RUQ0_GOSRA</name>